<accession>A0ABV0UI35</accession>
<dbReference type="Proteomes" id="UP001482620">
    <property type="component" value="Unassembled WGS sequence"/>
</dbReference>
<dbReference type="EMBL" id="JAHRIQ010071278">
    <property type="protein sequence ID" value="MEQ2244554.1"/>
    <property type="molecule type" value="Genomic_DNA"/>
</dbReference>
<name>A0ABV0UI35_9TELE</name>
<evidence type="ECO:0000313" key="1">
    <source>
        <dbReference type="EMBL" id="MEQ2244554.1"/>
    </source>
</evidence>
<evidence type="ECO:0000313" key="2">
    <source>
        <dbReference type="Proteomes" id="UP001482620"/>
    </source>
</evidence>
<comment type="caution">
    <text evidence="1">The sequence shown here is derived from an EMBL/GenBank/DDBJ whole genome shotgun (WGS) entry which is preliminary data.</text>
</comment>
<reference evidence="1 2" key="1">
    <citation type="submission" date="2021-06" db="EMBL/GenBank/DDBJ databases">
        <authorList>
            <person name="Palmer J.M."/>
        </authorList>
    </citation>
    <scope>NUCLEOTIDE SEQUENCE [LARGE SCALE GENOMIC DNA]</scope>
    <source>
        <strain evidence="2">if_2019</strain>
        <tissue evidence="1">Muscle</tissue>
    </source>
</reference>
<protein>
    <submittedName>
        <fullName evidence="1">Uncharacterized protein</fullName>
    </submittedName>
</protein>
<keyword evidence="2" id="KW-1185">Reference proteome</keyword>
<gene>
    <name evidence="1" type="ORF">ILYODFUR_018262</name>
</gene>
<organism evidence="1 2">
    <name type="scientific">Ilyodon furcidens</name>
    <name type="common">goldbreast splitfin</name>
    <dbReference type="NCBI Taxonomy" id="33524"/>
    <lineage>
        <taxon>Eukaryota</taxon>
        <taxon>Metazoa</taxon>
        <taxon>Chordata</taxon>
        <taxon>Craniata</taxon>
        <taxon>Vertebrata</taxon>
        <taxon>Euteleostomi</taxon>
        <taxon>Actinopterygii</taxon>
        <taxon>Neopterygii</taxon>
        <taxon>Teleostei</taxon>
        <taxon>Neoteleostei</taxon>
        <taxon>Acanthomorphata</taxon>
        <taxon>Ovalentaria</taxon>
        <taxon>Atherinomorphae</taxon>
        <taxon>Cyprinodontiformes</taxon>
        <taxon>Goodeidae</taxon>
        <taxon>Ilyodon</taxon>
    </lineage>
</organism>
<proteinExistence type="predicted"/>
<sequence>MVLLYVINPMYDGNMTGAALKLSRVDLLSQRPTLLLLPPGLDRRWRRTKWQTQNMVKSFLKRSDAGQYLMN</sequence>